<dbReference type="CDD" id="cd09272">
    <property type="entry name" value="RNase_HI_RT_Ty1"/>
    <property type="match status" value="1"/>
</dbReference>
<keyword evidence="3" id="KW-1185">Reference proteome</keyword>
<feature type="region of interest" description="Disordered" evidence="1">
    <location>
        <begin position="1"/>
        <end position="62"/>
    </location>
</feature>
<comment type="caution">
    <text evidence="2">The sequence shown here is derived from an EMBL/GenBank/DDBJ whole genome shotgun (WGS) entry which is preliminary data.</text>
</comment>
<dbReference type="AlphaFoldDB" id="A0AA39W623"/>
<dbReference type="PANTHER" id="PTHR11439">
    <property type="entry name" value="GAG-POL-RELATED RETROTRANSPOSON"/>
    <property type="match status" value="1"/>
</dbReference>
<proteinExistence type="predicted"/>
<evidence type="ECO:0000313" key="3">
    <source>
        <dbReference type="Proteomes" id="UP001168877"/>
    </source>
</evidence>
<feature type="compositionally biased region" description="Low complexity" evidence="1">
    <location>
        <begin position="15"/>
        <end position="32"/>
    </location>
</feature>
<dbReference type="PANTHER" id="PTHR11439:SF483">
    <property type="entry name" value="PEPTIDE SYNTHASE GLIP-LIKE, PUTATIVE (AFU_ORTHOLOGUE AFUA_3G12920)-RELATED"/>
    <property type="match status" value="1"/>
</dbReference>
<gene>
    <name evidence="2" type="ORF">LWI29_022288</name>
</gene>
<evidence type="ECO:0000256" key="1">
    <source>
        <dbReference type="SAM" id="MobiDB-lite"/>
    </source>
</evidence>
<accession>A0AA39W623</accession>
<feature type="compositionally biased region" description="Polar residues" evidence="1">
    <location>
        <begin position="33"/>
        <end position="50"/>
    </location>
</feature>
<sequence length="286" mass="30631">MTNSASPNDDGVAISHMMSSSSTSNQSVLPSSPADQVNNSLTLSSPNISHSPPLPKPQMGTSAHGIFLDKETTPTLHAFSNFDWASNSDDRTLTSAYIVFIGASPISWVSKKQLIVARSSTEAKYRANASTATELNWLTNFLQEIQVVDTSIPTIYCDNIGATNLCKNPVFHSCMKQIAIDFHFVYDQVLHHWLRVSHVHTNDQLADSLTKALARKQFLLHRSKIGIRAVKGCVNYGVGAVSDRVGVKDGDSVAECVSAGDGVAECVSAGDGVAECVSDGGVLNIH</sequence>
<dbReference type="Proteomes" id="UP001168877">
    <property type="component" value="Unassembled WGS sequence"/>
</dbReference>
<organism evidence="2 3">
    <name type="scientific">Acer saccharum</name>
    <name type="common">Sugar maple</name>
    <dbReference type="NCBI Taxonomy" id="4024"/>
    <lineage>
        <taxon>Eukaryota</taxon>
        <taxon>Viridiplantae</taxon>
        <taxon>Streptophyta</taxon>
        <taxon>Embryophyta</taxon>
        <taxon>Tracheophyta</taxon>
        <taxon>Spermatophyta</taxon>
        <taxon>Magnoliopsida</taxon>
        <taxon>eudicotyledons</taxon>
        <taxon>Gunneridae</taxon>
        <taxon>Pentapetalae</taxon>
        <taxon>rosids</taxon>
        <taxon>malvids</taxon>
        <taxon>Sapindales</taxon>
        <taxon>Sapindaceae</taxon>
        <taxon>Hippocastanoideae</taxon>
        <taxon>Acereae</taxon>
        <taxon>Acer</taxon>
    </lineage>
</organism>
<dbReference type="EMBL" id="JAUESC010000002">
    <property type="protein sequence ID" value="KAK0605052.1"/>
    <property type="molecule type" value="Genomic_DNA"/>
</dbReference>
<evidence type="ECO:0000313" key="2">
    <source>
        <dbReference type="EMBL" id="KAK0605052.1"/>
    </source>
</evidence>
<protein>
    <submittedName>
        <fullName evidence="2">Uncharacterized protein</fullName>
    </submittedName>
</protein>
<name>A0AA39W623_ACESA</name>
<reference evidence="2" key="2">
    <citation type="submission" date="2023-06" db="EMBL/GenBank/DDBJ databases">
        <authorList>
            <person name="Swenson N.G."/>
            <person name="Wegrzyn J.L."/>
            <person name="Mcevoy S.L."/>
        </authorList>
    </citation>
    <scope>NUCLEOTIDE SEQUENCE</scope>
    <source>
        <strain evidence="2">NS2018</strain>
        <tissue evidence="2">Leaf</tissue>
    </source>
</reference>
<reference evidence="2" key="1">
    <citation type="journal article" date="2022" name="Plant J.">
        <title>Strategies of tolerance reflected in two North American maple genomes.</title>
        <authorList>
            <person name="McEvoy S.L."/>
            <person name="Sezen U.U."/>
            <person name="Trouern-Trend A."/>
            <person name="McMahon S.M."/>
            <person name="Schaberg P.G."/>
            <person name="Yang J."/>
            <person name="Wegrzyn J.L."/>
            <person name="Swenson N.G."/>
        </authorList>
    </citation>
    <scope>NUCLEOTIDE SEQUENCE</scope>
    <source>
        <strain evidence="2">NS2018</strain>
    </source>
</reference>